<reference evidence="1" key="1">
    <citation type="submission" date="2021-01" db="EMBL/GenBank/DDBJ databases">
        <authorList>
            <consortium name="Genoscope - CEA"/>
            <person name="William W."/>
        </authorList>
    </citation>
    <scope>NUCLEOTIDE SEQUENCE</scope>
</reference>
<gene>
    <name evidence="1" type="ORF">PPENT_87.1.T0870060</name>
</gene>
<organism evidence="1 2">
    <name type="scientific">Paramecium pentaurelia</name>
    <dbReference type="NCBI Taxonomy" id="43138"/>
    <lineage>
        <taxon>Eukaryota</taxon>
        <taxon>Sar</taxon>
        <taxon>Alveolata</taxon>
        <taxon>Ciliophora</taxon>
        <taxon>Intramacronucleata</taxon>
        <taxon>Oligohymenophorea</taxon>
        <taxon>Peniculida</taxon>
        <taxon>Parameciidae</taxon>
        <taxon>Paramecium</taxon>
    </lineage>
</organism>
<keyword evidence="2" id="KW-1185">Reference proteome</keyword>
<name>A0A8S1WE37_9CILI</name>
<protein>
    <submittedName>
        <fullName evidence="1">Uncharacterized protein</fullName>
    </submittedName>
</protein>
<dbReference type="AlphaFoldDB" id="A0A8S1WE37"/>
<dbReference type="EMBL" id="CAJJDO010000087">
    <property type="protein sequence ID" value="CAD8186409.1"/>
    <property type="molecule type" value="Genomic_DNA"/>
</dbReference>
<proteinExistence type="predicted"/>
<evidence type="ECO:0000313" key="2">
    <source>
        <dbReference type="Proteomes" id="UP000689195"/>
    </source>
</evidence>
<accession>A0A8S1WE37</accession>
<sequence>MSTILQYQEINLSLNNEKKAIKDVRGFLIYLLKFWRKWIKTNKDLIQCLKRSKITKFIDTKTNRSSFQSSRLNYSVLYIEYGVF</sequence>
<evidence type="ECO:0000313" key="1">
    <source>
        <dbReference type="EMBL" id="CAD8186409.1"/>
    </source>
</evidence>
<dbReference type="Proteomes" id="UP000689195">
    <property type="component" value="Unassembled WGS sequence"/>
</dbReference>
<comment type="caution">
    <text evidence="1">The sequence shown here is derived from an EMBL/GenBank/DDBJ whole genome shotgun (WGS) entry which is preliminary data.</text>
</comment>